<dbReference type="SUPFAM" id="SSF56519">
    <property type="entry name" value="Penicillin binding protein dimerisation domain"/>
    <property type="match status" value="1"/>
</dbReference>
<reference evidence="2" key="2">
    <citation type="journal article" date="2014" name="ISME J.">
        <title>Microbial stratification in low pH oxic and suboxic macroscopic growths along an acid mine drainage.</title>
        <authorList>
            <person name="Mendez-Garcia C."/>
            <person name="Mesa V."/>
            <person name="Sprenger R.R."/>
            <person name="Richter M."/>
            <person name="Diez M.S."/>
            <person name="Solano J."/>
            <person name="Bargiela R."/>
            <person name="Golyshina O.V."/>
            <person name="Manteca A."/>
            <person name="Ramos J.L."/>
            <person name="Gallego J.R."/>
            <person name="Llorente I."/>
            <person name="Martins Dos Santos V.A."/>
            <person name="Jensen O.N."/>
            <person name="Pelaez A.I."/>
            <person name="Sanchez J."/>
            <person name="Ferrer M."/>
        </authorList>
    </citation>
    <scope>NUCLEOTIDE SEQUENCE</scope>
</reference>
<feature type="non-terminal residue" evidence="2">
    <location>
        <position position="163"/>
    </location>
</feature>
<proteinExistence type="predicted"/>
<accession>T1B226</accession>
<dbReference type="Gene3D" id="3.90.1310.10">
    <property type="entry name" value="Penicillin-binding protein 2a (Domain 2)"/>
    <property type="match status" value="1"/>
</dbReference>
<feature type="domain" description="Penicillin-binding protein dimerisation" evidence="1">
    <location>
        <begin position="30"/>
        <end position="97"/>
    </location>
</feature>
<dbReference type="AlphaFoldDB" id="T1B226"/>
<dbReference type="Gene3D" id="3.40.710.10">
    <property type="entry name" value="DD-peptidase/beta-lactamase superfamily"/>
    <property type="match status" value="1"/>
</dbReference>
<dbReference type="SUPFAM" id="SSF56601">
    <property type="entry name" value="beta-lactamase/transpeptidase-like"/>
    <property type="match status" value="1"/>
</dbReference>
<dbReference type="EMBL" id="AUZX01010564">
    <property type="protein sequence ID" value="EQD46924.1"/>
    <property type="molecule type" value="Genomic_DNA"/>
</dbReference>
<evidence type="ECO:0000259" key="1">
    <source>
        <dbReference type="Pfam" id="PF03717"/>
    </source>
</evidence>
<dbReference type="InterPro" id="IPR012338">
    <property type="entry name" value="Beta-lactam/transpept-like"/>
</dbReference>
<dbReference type="InterPro" id="IPR036138">
    <property type="entry name" value="PBP_dimer_sf"/>
</dbReference>
<gene>
    <name evidence="2" type="ORF">B1A_14391</name>
</gene>
<dbReference type="Pfam" id="PF03717">
    <property type="entry name" value="PBP_dimer"/>
    <property type="match status" value="1"/>
</dbReference>
<name>T1B226_9ZZZZ</name>
<evidence type="ECO:0000313" key="2">
    <source>
        <dbReference type="EMBL" id="EQD46924.1"/>
    </source>
</evidence>
<dbReference type="PANTHER" id="PTHR30627">
    <property type="entry name" value="PEPTIDOGLYCAN D,D-TRANSPEPTIDASE"/>
    <property type="match status" value="1"/>
</dbReference>
<reference evidence="2" key="1">
    <citation type="submission" date="2013-08" db="EMBL/GenBank/DDBJ databases">
        <authorList>
            <person name="Mendez C."/>
            <person name="Richter M."/>
            <person name="Ferrer M."/>
            <person name="Sanchez J."/>
        </authorList>
    </citation>
    <scope>NUCLEOTIDE SEQUENCE</scope>
</reference>
<dbReference type="GO" id="GO:0008658">
    <property type="term" value="F:penicillin binding"/>
    <property type="evidence" value="ECO:0007669"/>
    <property type="project" value="InterPro"/>
</dbReference>
<organism evidence="2">
    <name type="scientific">mine drainage metagenome</name>
    <dbReference type="NCBI Taxonomy" id="410659"/>
    <lineage>
        <taxon>unclassified sequences</taxon>
        <taxon>metagenomes</taxon>
        <taxon>ecological metagenomes</taxon>
    </lineage>
</organism>
<dbReference type="GO" id="GO:0071555">
    <property type="term" value="P:cell wall organization"/>
    <property type="evidence" value="ECO:0007669"/>
    <property type="project" value="TreeGrafter"/>
</dbReference>
<dbReference type="InterPro" id="IPR050515">
    <property type="entry name" value="Beta-lactam/transpept"/>
</dbReference>
<dbReference type="GO" id="GO:0016740">
    <property type="term" value="F:transferase activity"/>
    <property type="evidence" value="ECO:0007669"/>
    <property type="project" value="UniProtKB-KW"/>
</dbReference>
<keyword evidence="2" id="KW-0808">Transferase</keyword>
<dbReference type="InterPro" id="IPR005311">
    <property type="entry name" value="PBP_dimer"/>
</dbReference>
<sequence>DRFTTAHDIDARLHRSRDFAWVARKVDASAAVRVRALGLKGVYFQKEFKRFYPDNQLAAQVLGYVSMDDNGLGGVEHRFDASLHGTPGRVLTAVDARRQSYSSVDREPTPGENLVLTLDDHMQFIAEKALENAIARTHSARGTIVVQDPNTGQILALAIRPTF</sequence>
<comment type="caution">
    <text evidence="2">The sequence shown here is derived from an EMBL/GenBank/DDBJ whole genome shotgun (WGS) entry which is preliminary data.</text>
</comment>
<feature type="non-terminal residue" evidence="2">
    <location>
        <position position="1"/>
    </location>
</feature>
<dbReference type="GO" id="GO:0005886">
    <property type="term" value="C:plasma membrane"/>
    <property type="evidence" value="ECO:0007669"/>
    <property type="project" value="TreeGrafter"/>
</dbReference>
<protein>
    <submittedName>
        <fullName evidence="2">Peptidoglycan glycosyltransferase</fullName>
    </submittedName>
</protein>